<dbReference type="Proteomes" id="UP000694892">
    <property type="component" value="Chromosome 4L"/>
</dbReference>
<gene>
    <name evidence="1" type="ORF">XELAEV_18022317mg</name>
</gene>
<evidence type="ECO:0000313" key="1">
    <source>
        <dbReference type="EMBL" id="OCT84176.1"/>
    </source>
</evidence>
<reference evidence="2" key="1">
    <citation type="journal article" date="2016" name="Nature">
        <title>Genome evolution in the allotetraploid frog Xenopus laevis.</title>
        <authorList>
            <person name="Session A.M."/>
            <person name="Uno Y."/>
            <person name="Kwon T."/>
            <person name="Chapman J.A."/>
            <person name="Toyoda A."/>
            <person name="Takahashi S."/>
            <person name="Fukui A."/>
            <person name="Hikosaka A."/>
            <person name="Suzuki A."/>
            <person name="Kondo M."/>
            <person name="van Heeringen S.J."/>
            <person name="Quigley I."/>
            <person name="Heinz S."/>
            <person name="Ogino H."/>
            <person name="Ochi H."/>
            <person name="Hellsten U."/>
            <person name="Lyons J.B."/>
            <person name="Simakov O."/>
            <person name="Putnam N."/>
            <person name="Stites J."/>
            <person name="Kuroki Y."/>
            <person name="Tanaka T."/>
            <person name="Michiue T."/>
            <person name="Watanabe M."/>
            <person name="Bogdanovic O."/>
            <person name="Lister R."/>
            <person name="Georgiou G."/>
            <person name="Paranjpe S.S."/>
            <person name="van Kruijsbergen I."/>
            <person name="Shu S."/>
            <person name="Carlson J."/>
            <person name="Kinoshita T."/>
            <person name="Ohta Y."/>
            <person name="Mawaribuchi S."/>
            <person name="Jenkins J."/>
            <person name="Grimwood J."/>
            <person name="Schmutz J."/>
            <person name="Mitros T."/>
            <person name="Mozaffari S.V."/>
            <person name="Suzuki Y."/>
            <person name="Haramoto Y."/>
            <person name="Yamamoto T.S."/>
            <person name="Takagi C."/>
            <person name="Heald R."/>
            <person name="Miller K."/>
            <person name="Haudenschild C."/>
            <person name="Kitzman J."/>
            <person name="Nakayama T."/>
            <person name="Izutsu Y."/>
            <person name="Robert J."/>
            <person name="Fortriede J."/>
            <person name="Burns K."/>
            <person name="Lotay V."/>
            <person name="Karimi K."/>
            <person name="Yasuoka Y."/>
            <person name="Dichmann D.S."/>
            <person name="Flajnik M.F."/>
            <person name="Houston D.W."/>
            <person name="Shendure J."/>
            <person name="DuPasquier L."/>
            <person name="Vize P.D."/>
            <person name="Zorn A.M."/>
            <person name="Ito M."/>
            <person name="Marcotte E.M."/>
            <person name="Wallingford J.B."/>
            <person name="Ito Y."/>
            <person name="Asashima M."/>
            <person name="Ueno N."/>
            <person name="Matsuda Y."/>
            <person name="Veenstra G.J."/>
            <person name="Fujiyama A."/>
            <person name="Harland R.M."/>
            <person name="Taira M."/>
            <person name="Rokhsar D.S."/>
        </authorList>
    </citation>
    <scope>NUCLEOTIDE SEQUENCE [LARGE SCALE GENOMIC DNA]</scope>
    <source>
        <strain evidence="2">J</strain>
    </source>
</reference>
<proteinExistence type="predicted"/>
<accession>A0A974D4R2</accession>
<dbReference type="EMBL" id="CM004472">
    <property type="protein sequence ID" value="OCT84176.1"/>
    <property type="molecule type" value="Genomic_DNA"/>
</dbReference>
<organism evidence="1 2">
    <name type="scientific">Xenopus laevis</name>
    <name type="common">African clawed frog</name>
    <dbReference type="NCBI Taxonomy" id="8355"/>
    <lineage>
        <taxon>Eukaryota</taxon>
        <taxon>Metazoa</taxon>
        <taxon>Chordata</taxon>
        <taxon>Craniata</taxon>
        <taxon>Vertebrata</taxon>
        <taxon>Euteleostomi</taxon>
        <taxon>Amphibia</taxon>
        <taxon>Batrachia</taxon>
        <taxon>Anura</taxon>
        <taxon>Pipoidea</taxon>
        <taxon>Pipidae</taxon>
        <taxon>Xenopodinae</taxon>
        <taxon>Xenopus</taxon>
        <taxon>Xenopus</taxon>
    </lineage>
</organism>
<protein>
    <submittedName>
        <fullName evidence="1">Uncharacterized protein</fullName>
    </submittedName>
</protein>
<evidence type="ECO:0000313" key="2">
    <source>
        <dbReference type="Proteomes" id="UP000694892"/>
    </source>
</evidence>
<dbReference type="AlphaFoldDB" id="A0A974D4R2"/>
<sequence length="95" mass="10824">MQHCFCSLCHQVPATSVARFFCGNLSGSREKPYIGHRGLASRAIPDQNSALKYRIWFGILRKFYLPYGHLRAAPLKEKERQGRSCCCPLPPEIRS</sequence>
<name>A0A974D4R2_XENLA</name>